<proteinExistence type="predicted"/>
<dbReference type="PANTHER" id="PTHR12920:SF3">
    <property type="entry name" value="RING1 AND YY1-BINDING PROTEIN"/>
    <property type="match status" value="1"/>
</dbReference>
<dbReference type="GO" id="GO:0045893">
    <property type="term" value="P:positive regulation of DNA-templated transcription"/>
    <property type="evidence" value="ECO:0007669"/>
    <property type="project" value="InterPro"/>
</dbReference>
<keyword evidence="3" id="KW-0862">Zinc</keyword>
<protein>
    <recommendedName>
        <fullName evidence="5">RanBP2-type domain-containing protein</fullName>
    </recommendedName>
</protein>
<evidence type="ECO:0000313" key="6">
    <source>
        <dbReference type="Ensembl" id="ENSPEMP00000036006.1"/>
    </source>
</evidence>
<dbReference type="SMART" id="SM00547">
    <property type="entry name" value="ZnF_RBZ"/>
    <property type="match status" value="1"/>
</dbReference>
<dbReference type="Ensembl" id="ENSPEMT00000039199.1">
    <property type="protein sequence ID" value="ENSPEMP00000036006.1"/>
    <property type="gene ID" value="ENSPEMG00000028106.1"/>
</dbReference>
<dbReference type="PANTHER" id="PTHR12920">
    <property type="entry name" value="RYBP AND YAF2-RELATED"/>
    <property type="match status" value="1"/>
</dbReference>
<accession>A0A8C8W5I4</accession>
<keyword evidence="2" id="KW-0863">Zinc-finger</keyword>
<dbReference type="GO" id="GO:0003677">
    <property type="term" value="F:DNA binding"/>
    <property type="evidence" value="ECO:0007669"/>
    <property type="project" value="TreeGrafter"/>
</dbReference>
<dbReference type="GO" id="GO:0005634">
    <property type="term" value="C:nucleus"/>
    <property type="evidence" value="ECO:0007669"/>
    <property type="project" value="TreeGrafter"/>
</dbReference>
<keyword evidence="7" id="KW-1185">Reference proteome</keyword>
<reference evidence="6" key="2">
    <citation type="submission" date="2025-08" db="UniProtKB">
        <authorList>
            <consortium name="Ensembl"/>
        </authorList>
    </citation>
    <scope>IDENTIFICATION</scope>
</reference>
<sequence>MVEKDEQGRAARATLRQSQLHAAFRTRPGTRASPTERQAKPASEEGFGDCSFCTFRNSAEAFKCSICDVGKGTSTRKPAGSLPCLMRSGALYWPEGLHADCIHK</sequence>
<keyword evidence="1" id="KW-0479">Metal-binding</keyword>
<evidence type="ECO:0000256" key="3">
    <source>
        <dbReference type="ARBA" id="ARBA00022833"/>
    </source>
</evidence>
<feature type="domain" description="RanBP2-type" evidence="5">
    <location>
        <begin position="46"/>
        <end position="70"/>
    </location>
</feature>
<evidence type="ECO:0000259" key="5">
    <source>
        <dbReference type="SMART" id="SM00547"/>
    </source>
</evidence>
<evidence type="ECO:0000256" key="1">
    <source>
        <dbReference type="ARBA" id="ARBA00022723"/>
    </source>
</evidence>
<feature type="region of interest" description="Disordered" evidence="4">
    <location>
        <begin position="1"/>
        <end position="45"/>
    </location>
</feature>
<reference evidence="6" key="3">
    <citation type="submission" date="2025-09" db="UniProtKB">
        <authorList>
            <consortium name="Ensembl"/>
        </authorList>
    </citation>
    <scope>IDENTIFICATION</scope>
</reference>
<dbReference type="Gene3D" id="4.10.1060.10">
    <property type="entry name" value="Zinc finger, RanBP2-type"/>
    <property type="match status" value="1"/>
</dbReference>
<name>A0A8C8W5I4_PERMB</name>
<dbReference type="GO" id="GO:0003712">
    <property type="term" value="F:transcription coregulator activity"/>
    <property type="evidence" value="ECO:0007669"/>
    <property type="project" value="TreeGrafter"/>
</dbReference>
<dbReference type="Proteomes" id="UP000694547">
    <property type="component" value="Unassembled WGS sequence"/>
</dbReference>
<reference evidence="7" key="1">
    <citation type="submission" date="2018-10" db="EMBL/GenBank/DDBJ databases">
        <title>Improved assembly of the deer mouse Peromyscus maniculatus genome.</title>
        <authorList>
            <person name="Lassance J.-M."/>
            <person name="Hoekstra H.E."/>
        </authorList>
    </citation>
    <scope>NUCLEOTIDE SEQUENCE [LARGE SCALE GENOMIC DNA]</scope>
</reference>
<evidence type="ECO:0000256" key="2">
    <source>
        <dbReference type="ARBA" id="ARBA00022771"/>
    </source>
</evidence>
<dbReference type="GeneTree" id="ENSGT00390000013995"/>
<evidence type="ECO:0000313" key="7">
    <source>
        <dbReference type="Proteomes" id="UP000694547"/>
    </source>
</evidence>
<dbReference type="AlphaFoldDB" id="A0A8C8W5I4"/>
<evidence type="ECO:0000256" key="4">
    <source>
        <dbReference type="SAM" id="MobiDB-lite"/>
    </source>
</evidence>
<organism evidence="6 7">
    <name type="scientific">Peromyscus maniculatus bairdii</name>
    <name type="common">Prairie deer mouse</name>
    <dbReference type="NCBI Taxonomy" id="230844"/>
    <lineage>
        <taxon>Eukaryota</taxon>
        <taxon>Metazoa</taxon>
        <taxon>Chordata</taxon>
        <taxon>Craniata</taxon>
        <taxon>Vertebrata</taxon>
        <taxon>Euteleostomi</taxon>
        <taxon>Mammalia</taxon>
        <taxon>Eutheria</taxon>
        <taxon>Euarchontoglires</taxon>
        <taxon>Glires</taxon>
        <taxon>Rodentia</taxon>
        <taxon>Myomorpha</taxon>
        <taxon>Muroidea</taxon>
        <taxon>Cricetidae</taxon>
        <taxon>Neotominae</taxon>
        <taxon>Peromyscus</taxon>
    </lineage>
</organism>
<dbReference type="GO" id="GO:0008270">
    <property type="term" value="F:zinc ion binding"/>
    <property type="evidence" value="ECO:0007669"/>
    <property type="project" value="UniProtKB-KW"/>
</dbReference>
<dbReference type="InterPro" id="IPR001876">
    <property type="entry name" value="Znf_RanBP2"/>
</dbReference>
<dbReference type="InterPro" id="IPR039958">
    <property type="entry name" value="RYBP/YAF2"/>
</dbReference>